<dbReference type="PANTHER" id="PTHR47385">
    <property type="entry name" value="CALPONIN"/>
    <property type="match status" value="1"/>
</dbReference>
<protein>
    <recommendedName>
        <fullName evidence="1">Calponin-homology (CH) domain-containing protein</fullName>
    </recommendedName>
</protein>
<feature type="domain" description="Calponin-homology (CH)" evidence="1">
    <location>
        <begin position="259"/>
        <end position="368"/>
    </location>
</feature>
<dbReference type="Gene3D" id="1.10.418.10">
    <property type="entry name" value="Calponin-like domain"/>
    <property type="match status" value="2"/>
</dbReference>
<proteinExistence type="predicted"/>
<dbReference type="InterPro" id="IPR050606">
    <property type="entry name" value="Calponin-like"/>
</dbReference>
<dbReference type="GO" id="GO:0051015">
    <property type="term" value="F:actin filament binding"/>
    <property type="evidence" value="ECO:0007669"/>
    <property type="project" value="TreeGrafter"/>
</dbReference>
<dbReference type="AlphaFoldDB" id="A0AAE0F5R2"/>
<accession>A0AAE0F5R2</accession>
<dbReference type="InterPro" id="IPR036872">
    <property type="entry name" value="CH_dom_sf"/>
</dbReference>
<keyword evidence="3" id="KW-1185">Reference proteome</keyword>
<dbReference type="InterPro" id="IPR003096">
    <property type="entry name" value="SM22_calponin"/>
</dbReference>
<dbReference type="PROSITE" id="PS50021">
    <property type="entry name" value="CH"/>
    <property type="match status" value="2"/>
</dbReference>
<name>A0AAE0F5R2_9CHLO</name>
<sequence>MEVRSIEQQSLKQADTRNPVKGALAGTVKYRVADDSSTAPLYGLDAELAAKAAAKYDPESEKQAREWITAITGEDLSQACGAEAFAAALKSGVLLCSLLNGIKPGTVKKVNKQKMPFMQMENINSYLEGCKALGMPPSDMFMTVDLYEAKNVAAVVDNVISLARVANSKGFSGAAMACEAAASKPKTGEVAHSGEKHVLSSTGAQRSSAGVAGAEMDSKSPVRTNVSGGIYRKASVSDKAPVYGLDAELAKKAADKYDLQLQGKCVAWLAELAATDLSQVSSADDWQQEMKSGALLCNAINKIKPGSIKKINKMNMPFMQMENITNYLEACKSLGIPVPELFMTIDLFEGKNMLAVMQNVISLGRAAQKVPGYSGPVLDVKNDATYNMFS</sequence>
<gene>
    <name evidence="2" type="ORF">CYMTET_38395</name>
</gene>
<dbReference type="PANTHER" id="PTHR47385:SF14">
    <property type="entry name" value="TRANSGELIN"/>
    <property type="match status" value="1"/>
</dbReference>
<dbReference type="GO" id="GO:0015629">
    <property type="term" value="C:actin cytoskeleton"/>
    <property type="evidence" value="ECO:0007669"/>
    <property type="project" value="TreeGrafter"/>
</dbReference>
<evidence type="ECO:0000313" key="3">
    <source>
        <dbReference type="Proteomes" id="UP001190700"/>
    </source>
</evidence>
<reference evidence="2 3" key="1">
    <citation type="journal article" date="2015" name="Genome Biol. Evol.">
        <title>Comparative Genomics of a Bacterivorous Green Alga Reveals Evolutionary Causalities and Consequences of Phago-Mixotrophic Mode of Nutrition.</title>
        <authorList>
            <person name="Burns J.A."/>
            <person name="Paasch A."/>
            <person name="Narechania A."/>
            <person name="Kim E."/>
        </authorList>
    </citation>
    <scope>NUCLEOTIDE SEQUENCE [LARGE SCALE GENOMIC DNA]</scope>
    <source>
        <strain evidence="2 3">PLY_AMNH</strain>
    </source>
</reference>
<dbReference type="InterPro" id="IPR001715">
    <property type="entry name" value="CH_dom"/>
</dbReference>
<feature type="domain" description="Calponin-homology (CH)" evidence="1">
    <location>
        <begin position="58"/>
        <end position="167"/>
    </location>
</feature>
<comment type="caution">
    <text evidence="2">The sequence shown here is derived from an EMBL/GenBank/DDBJ whole genome shotgun (WGS) entry which is preliminary data.</text>
</comment>
<dbReference type="PRINTS" id="PR00888">
    <property type="entry name" value="SM22CALPONIN"/>
</dbReference>
<dbReference type="Pfam" id="PF00307">
    <property type="entry name" value="CH"/>
    <property type="match status" value="2"/>
</dbReference>
<dbReference type="GO" id="GO:0007015">
    <property type="term" value="P:actin filament organization"/>
    <property type="evidence" value="ECO:0007669"/>
    <property type="project" value="TreeGrafter"/>
</dbReference>
<evidence type="ECO:0000259" key="1">
    <source>
        <dbReference type="PROSITE" id="PS50021"/>
    </source>
</evidence>
<evidence type="ECO:0000313" key="2">
    <source>
        <dbReference type="EMBL" id="KAK3252307.1"/>
    </source>
</evidence>
<dbReference type="EMBL" id="LGRX02025480">
    <property type="protein sequence ID" value="KAK3252307.1"/>
    <property type="molecule type" value="Genomic_DNA"/>
</dbReference>
<dbReference type="SMART" id="SM00033">
    <property type="entry name" value="CH"/>
    <property type="match status" value="2"/>
</dbReference>
<dbReference type="Proteomes" id="UP001190700">
    <property type="component" value="Unassembled WGS sequence"/>
</dbReference>
<organism evidence="2 3">
    <name type="scientific">Cymbomonas tetramitiformis</name>
    <dbReference type="NCBI Taxonomy" id="36881"/>
    <lineage>
        <taxon>Eukaryota</taxon>
        <taxon>Viridiplantae</taxon>
        <taxon>Chlorophyta</taxon>
        <taxon>Pyramimonadophyceae</taxon>
        <taxon>Pyramimonadales</taxon>
        <taxon>Pyramimonadaceae</taxon>
        <taxon>Cymbomonas</taxon>
    </lineage>
</organism>
<dbReference type="SUPFAM" id="SSF47576">
    <property type="entry name" value="Calponin-homology domain, CH-domain"/>
    <property type="match status" value="2"/>
</dbReference>